<dbReference type="GO" id="GO:0016491">
    <property type="term" value="F:oxidoreductase activity"/>
    <property type="evidence" value="ECO:0007669"/>
    <property type="project" value="UniProtKB-KW"/>
</dbReference>
<keyword evidence="1" id="KW-0560">Oxidoreductase</keyword>
<reference evidence="2 3" key="1">
    <citation type="submission" date="2018-02" db="EMBL/GenBank/DDBJ databases">
        <title>Genomic Encyclopedia of Archaeal and Bacterial Type Strains, Phase II (KMG-II): from individual species to whole genera.</title>
        <authorList>
            <person name="Goeker M."/>
        </authorList>
    </citation>
    <scope>NUCLEOTIDE SEQUENCE [LARGE SCALE GENOMIC DNA]</scope>
    <source>
        <strain evidence="2 3">YU 961-1</strain>
    </source>
</reference>
<evidence type="ECO:0000313" key="2">
    <source>
        <dbReference type="EMBL" id="PPK66438.1"/>
    </source>
</evidence>
<dbReference type="SUPFAM" id="SSF53720">
    <property type="entry name" value="ALDH-like"/>
    <property type="match status" value="1"/>
</dbReference>
<name>A0A2S6GMH8_9PSEU</name>
<gene>
    <name evidence="2" type="ORF">CLV40_110142</name>
</gene>
<comment type="caution">
    <text evidence="2">The sequence shown here is derived from an EMBL/GenBank/DDBJ whole genome shotgun (WGS) entry which is preliminary data.</text>
</comment>
<keyword evidence="3" id="KW-1185">Reference proteome</keyword>
<organism evidence="2 3">
    <name type="scientific">Actinokineospora auranticolor</name>
    <dbReference type="NCBI Taxonomy" id="155976"/>
    <lineage>
        <taxon>Bacteria</taxon>
        <taxon>Bacillati</taxon>
        <taxon>Actinomycetota</taxon>
        <taxon>Actinomycetes</taxon>
        <taxon>Pseudonocardiales</taxon>
        <taxon>Pseudonocardiaceae</taxon>
        <taxon>Actinokineospora</taxon>
    </lineage>
</organism>
<dbReference type="Proteomes" id="UP000239203">
    <property type="component" value="Unassembled WGS sequence"/>
</dbReference>
<dbReference type="InterPro" id="IPR016161">
    <property type="entry name" value="Ald_DH/histidinol_DH"/>
</dbReference>
<proteinExistence type="predicted"/>
<dbReference type="EMBL" id="PTIX01000010">
    <property type="protein sequence ID" value="PPK66438.1"/>
    <property type="molecule type" value="Genomic_DNA"/>
</dbReference>
<dbReference type="AlphaFoldDB" id="A0A2S6GMH8"/>
<accession>A0A2S6GMH8</accession>
<dbReference type="Gene3D" id="3.40.605.10">
    <property type="entry name" value="Aldehyde Dehydrogenase, Chain A, domain 1"/>
    <property type="match status" value="1"/>
</dbReference>
<evidence type="ECO:0008006" key="4">
    <source>
        <dbReference type="Google" id="ProtNLM"/>
    </source>
</evidence>
<sequence length="56" mass="5406">MRSESLYIAGVWVQLAGAGEFTSLDPAAGTPIATLVDAGAAEVDAARAAASASAGV</sequence>
<evidence type="ECO:0000256" key="1">
    <source>
        <dbReference type="ARBA" id="ARBA00023002"/>
    </source>
</evidence>
<dbReference type="RefSeq" id="WP_181043599.1">
    <property type="nucleotide sequence ID" value="NZ_CP154825.1"/>
</dbReference>
<evidence type="ECO:0000313" key="3">
    <source>
        <dbReference type="Proteomes" id="UP000239203"/>
    </source>
</evidence>
<protein>
    <recommendedName>
        <fullName evidence="4">Aldehyde dehydrogenase family protein</fullName>
    </recommendedName>
</protein>
<dbReference type="InterPro" id="IPR016162">
    <property type="entry name" value="Ald_DH_N"/>
</dbReference>